<protein>
    <submittedName>
        <fullName evidence="2">Stage V sporulation protein AC</fullName>
    </submittedName>
</protein>
<dbReference type="EMBL" id="DVGY01000040">
    <property type="protein sequence ID" value="HIR40518.1"/>
    <property type="molecule type" value="Genomic_DNA"/>
</dbReference>
<gene>
    <name evidence="2" type="primary">spoVAC</name>
    <name evidence="2" type="ORF">IAB36_01665</name>
</gene>
<evidence type="ECO:0000256" key="1">
    <source>
        <dbReference type="SAM" id="Phobius"/>
    </source>
</evidence>
<dbReference type="Pfam" id="PF03862">
    <property type="entry name" value="SpoVAC_SpoVAEB"/>
    <property type="match status" value="1"/>
</dbReference>
<comment type="caution">
    <text evidence="2">The sequence shown here is derived from an EMBL/GenBank/DDBJ whole genome shotgun (WGS) entry which is preliminary data.</text>
</comment>
<keyword evidence="1" id="KW-0472">Membrane</keyword>
<feature type="transmembrane region" description="Helical" evidence="1">
    <location>
        <begin position="101"/>
        <end position="122"/>
    </location>
</feature>
<feature type="transmembrane region" description="Helical" evidence="1">
    <location>
        <begin position="142"/>
        <end position="161"/>
    </location>
</feature>
<dbReference type="PANTHER" id="PTHR38450:SF1">
    <property type="entry name" value="STAGE V SPORULATION PROTEIN AC"/>
    <property type="match status" value="1"/>
</dbReference>
<organism evidence="2 3">
    <name type="scientific">Candidatus Egerieicola pullicola</name>
    <dbReference type="NCBI Taxonomy" id="2840775"/>
    <lineage>
        <taxon>Bacteria</taxon>
        <taxon>Bacillati</taxon>
        <taxon>Bacillota</taxon>
        <taxon>Clostridia</taxon>
        <taxon>Eubacteriales</taxon>
        <taxon>Oscillospiraceae</taxon>
        <taxon>Oscillospiraceae incertae sedis</taxon>
        <taxon>Candidatus Egerieicola</taxon>
    </lineage>
</organism>
<feature type="transmembrane region" description="Helical" evidence="1">
    <location>
        <begin position="43"/>
        <end position="62"/>
    </location>
</feature>
<feature type="transmembrane region" description="Helical" evidence="1">
    <location>
        <begin position="74"/>
        <end position="94"/>
    </location>
</feature>
<proteinExistence type="predicted"/>
<dbReference type="Proteomes" id="UP000886749">
    <property type="component" value="Unassembled WGS sequence"/>
</dbReference>
<evidence type="ECO:0000313" key="2">
    <source>
        <dbReference type="EMBL" id="HIR40518.1"/>
    </source>
</evidence>
<keyword evidence="1" id="KW-1133">Transmembrane helix</keyword>
<dbReference type="AlphaFoldDB" id="A0A9D1DC77"/>
<reference evidence="2" key="2">
    <citation type="journal article" date="2021" name="PeerJ">
        <title>Extensive microbial diversity within the chicken gut microbiome revealed by metagenomics and culture.</title>
        <authorList>
            <person name="Gilroy R."/>
            <person name="Ravi A."/>
            <person name="Getino M."/>
            <person name="Pursley I."/>
            <person name="Horton D.L."/>
            <person name="Alikhan N.F."/>
            <person name="Baker D."/>
            <person name="Gharbi K."/>
            <person name="Hall N."/>
            <person name="Watson M."/>
            <person name="Adriaenssens E.M."/>
            <person name="Foster-Nyarko E."/>
            <person name="Jarju S."/>
            <person name="Secka A."/>
            <person name="Antonio M."/>
            <person name="Oren A."/>
            <person name="Chaudhuri R.R."/>
            <person name="La Ragione R."/>
            <person name="Hildebrand F."/>
            <person name="Pallen M.J."/>
        </authorList>
    </citation>
    <scope>NUCLEOTIDE SEQUENCE</scope>
    <source>
        <strain evidence="2">CHK184-25365</strain>
    </source>
</reference>
<dbReference type="PANTHER" id="PTHR38450">
    <property type="entry name" value="STAGE V SPORULATION PROTEIN AC-RELATED"/>
    <property type="match status" value="1"/>
</dbReference>
<evidence type="ECO:0000313" key="3">
    <source>
        <dbReference type="Proteomes" id="UP000886749"/>
    </source>
</evidence>
<keyword evidence="1" id="KW-0812">Transmembrane</keyword>
<name>A0A9D1DC77_9FIRM</name>
<dbReference type="InterPro" id="IPR014203">
    <property type="entry name" value="Spore_V_AC"/>
</dbReference>
<dbReference type="NCBIfam" id="TIGR02838">
    <property type="entry name" value="spore_V_AC"/>
    <property type="match status" value="1"/>
</dbReference>
<reference evidence="2" key="1">
    <citation type="submission" date="2020-10" db="EMBL/GenBank/DDBJ databases">
        <authorList>
            <person name="Gilroy R."/>
        </authorList>
    </citation>
    <scope>NUCLEOTIDE SEQUENCE</scope>
    <source>
        <strain evidence="2">CHK184-25365</strain>
    </source>
</reference>
<accession>A0A9D1DC77</accession>
<dbReference type="InterPro" id="IPR005562">
    <property type="entry name" value="SpoVA"/>
</dbReference>
<sequence length="166" mass="17784">MKVYFLQIRQRYPGKERRTVKLTPQQYDAMIQKTVPATQSGRTIPAAFLVGGLICMLGQGLTDLYKLFLDQQQASTLASVTLVFLSALTTGLGLYPKLAKFAGAGTLVPITGFSNAVTSPALEFKSEGFVLGLGAKLFTLSGPVIVYGIVTSILYGVLYYFTGLGG</sequence>